<comment type="caution">
    <text evidence="2">The sequence shown here is derived from an EMBL/GenBank/DDBJ whole genome shotgun (WGS) entry which is preliminary data.</text>
</comment>
<keyword evidence="1" id="KW-0560">Oxidoreductase</keyword>
<dbReference type="OrthoDB" id="573392at2"/>
<dbReference type="InterPro" id="IPR042204">
    <property type="entry name" value="2Fe-2S-bd_N"/>
</dbReference>
<protein>
    <recommendedName>
        <fullName evidence="4">NAD(FAD)-dependent dehydrogenase</fullName>
    </recommendedName>
</protein>
<dbReference type="Gene3D" id="3.10.20.440">
    <property type="entry name" value="2Fe-2S iron-sulphur cluster binding domain, sarcosine oxidase, alpha subunit, N-terminal domain"/>
    <property type="match status" value="1"/>
</dbReference>
<gene>
    <name evidence="2" type="ORF">DSW25_16630</name>
</gene>
<dbReference type="RefSeq" id="WP_025059958.1">
    <property type="nucleotide sequence ID" value="NZ_JAMC01000007.1"/>
</dbReference>
<evidence type="ECO:0000313" key="2">
    <source>
        <dbReference type="EMBL" id="KEJ88301.1"/>
    </source>
</evidence>
<sequence length="100" mass="10439">MIRLVPDQSSLISRAGAVSFTFDGQPVTAHEGETVLSALIRAGVTYLRDAPVDGGARGGFCCMGLCQECVVLVDQQPVESCRQVVGDGLAVFSLGKSAHD</sequence>
<dbReference type="SUPFAM" id="SSF54292">
    <property type="entry name" value="2Fe-2S ferredoxin-like"/>
    <property type="match status" value="1"/>
</dbReference>
<evidence type="ECO:0000256" key="1">
    <source>
        <dbReference type="ARBA" id="ARBA00023002"/>
    </source>
</evidence>
<accession>A0A073IFM0</accession>
<proteinExistence type="predicted"/>
<dbReference type="AlphaFoldDB" id="A0A073IFM0"/>
<reference evidence="2 3" key="1">
    <citation type="submission" date="2014-01" db="EMBL/GenBank/DDBJ databases">
        <title>Sulfitobacter donghicola JCM 14565 Genome Sequencing.</title>
        <authorList>
            <person name="Lai Q."/>
            <person name="Hong Z."/>
        </authorList>
    </citation>
    <scope>NUCLEOTIDE SEQUENCE [LARGE SCALE GENOMIC DNA]</scope>
    <source>
        <strain evidence="2 3">JCM 14565</strain>
    </source>
</reference>
<dbReference type="Proteomes" id="UP000027734">
    <property type="component" value="Unassembled WGS sequence"/>
</dbReference>
<evidence type="ECO:0008006" key="4">
    <source>
        <dbReference type="Google" id="ProtNLM"/>
    </source>
</evidence>
<dbReference type="GO" id="GO:0016491">
    <property type="term" value="F:oxidoreductase activity"/>
    <property type="evidence" value="ECO:0007669"/>
    <property type="project" value="UniProtKB-KW"/>
</dbReference>
<dbReference type="GO" id="GO:0051536">
    <property type="term" value="F:iron-sulfur cluster binding"/>
    <property type="evidence" value="ECO:0007669"/>
    <property type="project" value="InterPro"/>
</dbReference>
<evidence type="ECO:0000313" key="3">
    <source>
        <dbReference type="Proteomes" id="UP000027734"/>
    </source>
</evidence>
<dbReference type="Pfam" id="PF13510">
    <property type="entry name" value="Fer2_4"/>
    <property type="match status" value="1"/>
</dbReference>
<dbReference type="InterPro" id="IPR036010">
    <property type="entry name" value="2Fe-2S_ferredoxin-like_sf"/>
</dbReference>
<dbReference type="EMBL" id="JAMC01000007">
    <property type="protein sequence ID" value="KEJ88301.1"/>
    <property type="molecule type" value="Genomic_DNA"/>
</dbReference>
<name>A0A073IFM0_9RHOB</name>
<organism evidence="2 3">
    <name type="scientific">Sulfitobacter donghicola DSW-25 = KCTC 12864 = JCM 14565</name>
    <dbReference type="NCBI Taxonomy" id="1300350"/>
    <lineage>
        <taxon>Bacteria</taxon>
        <taxon>Pseudomonadati</taxon>
        <taxon>Pseudomonadota</taxon>
        <taxon>Alphaproteobacteria</taxon>
        <taxon>Rhodobacterales</taxon>
        <taxon>Roseobacteraceae</taxon>
        <taxon>Sulfitobacter</taxon>
    </lineage>
</organism>
<dbReference type="eggNOG" id="COG1034">
    <property type="taxonomic scope" value="Bacteria"/>
</dbReference>
<keyword evidence="3" id="KW-1185">Reference proteome</keyword>
<dbReference type="STRING" id="1300350.Z948_2629"/>